<dbReference type="InterPro" id="IPR036412">
    <property type="entry name" value="HAD-like_sf"/>
</dbReference>
<gene>
    <name evidence="7" type="ORF">SAMN04488242_2348</name>
</gene>
<dbReference type="AlphaFoldDB" id="A0A1G9LV30"/>
<reference evidence="7 8" key="1">
    <citation type="submission" date="2016-10" db="EMBL/GenBank/DDBJ databases">
        <authorList>
            <person name="de Groot N.N."/>
        </authorList>
    </citation>
    <scope>NUCLEOTIDE SEQUENCE [LARGE SCALE GENOMIC DNA]</scope>
    <source>
        <strain evidence="7 8">CGMCC 1.9159</strain>
    </source>
</reference>
<dbReference type="GO" id="GO:0004805">
    <property type="term" value="F:trehalose-phosphatase activity"/>
    <property type="evidence" value="ECO:0007669"/>
    <property type="project" value="UniProtKB-EC"/>
</dbReference>
<comment type="function">
    <text evidence="5 6">Removes the phosphate from trehalose 6-phosphate to produce free trehalose.</text>
</comment>
<dbReference type="OrthoDB" id="9816160at2"/>
<dbReference type="InterPro" id="IPR044651">
    <property type="entry name" value="OTSB-like"/>
</dbReference>
<dbReference type="InterPro" id="IPR023214">
    <property type="entry name" value="HAD_sf"/>
</dbReference>
<comment type="catalytic activity">
    <reaction evidence="1 6">
        <text>alpha,alpha-trehalose 6-phosphate + H2O = alpha,alpha-trehalose + phosphate</text>
        <dbReference type="Rhea" id="RHEA:23420"/>
        <dbReference type="ChEBI" id="CHEBI:15377"/>
        <dbReference type="ChEBI" id="CHEBI:16551"/>
        <dbReference type="ChEBI" id="CHEBI:43474"/>
        <dbReference type="ChEBI" id="CHEBI:58429"/>
        <dbReference type="EC" id="3.1.3.12"/>
    </reaction>
</comment>
<proteinExistence type="inferred from homology"/>
<dbReference type="PANTHER" id="PTHR43768">
    <property type="entry name" value="TREHALOSE 6-PHOSPHATE PHOSPHATASE"/>
    <property type="match status" value="1"/>
</dbReference>
<evidence type="ECO:0000256" key="3">
    <source>
        <dbReference type="ARBA" id="ARBA00008770"/>
    </source>
</evidence>
<evidence type="ECO:0000313" key="8">
    <source>
        <dbReference type="Proteomes" id="UP000199475"/>
    </source>
</evidence>
<dbReference type="EC" id="3.1.3.12" evidence="6"/>
<comment type="cofactor">
    <cofactor evidence="6">
        <name>Mg(2+)</name>
        <dbReference type="ChEBI" id="CHEBI:18420"/>
    </cofactor>
</comment>
<evidence type="ECO:0000313" key="7">
    <source>
        <dbReference type="EMBL" id="SDL65806.1"/>
    </source>
</evidence>
<sequence>MDAIGTDHENLFLTAALETPERVLVALDFDGTLSDVVDDPDTAYVHPEARRAVADLVGRIGHVAIITGRPVDQVRRLGRFDDEVLGRLVILGQYGAERLDATGRHVPEPPQAVRDAIAALGPLADEFPGLFIEDKSHAVGVHTRRAAAGTLERVRDRVLEVAERFGLEVEPGKEVLELRTHRGTKGDALTALVEETGATAVAMVGDDLGDVPAFDVVAELQRRGRPGLVVVSGSDERPELVARADVLCEGPAGVARWLDSVGVTTP</sequence>
<dbReference type="NCBIfam" id="TIGR00685">
    <property type="entry name" value="T6PP"/>
    <property type="match status" value="1"/>
</dbReference>
<name>A0A1G9LV30_9ACTN</name>
<comment type="pathway">
    <text evidence="2 6">Glycan biosynthesis; trehalose biosynthesis.</text>
</comment>
<evidence type="ECO:0000256" key="1">
    <source>
        <dbReference type="ARBA" id="ARBA00000500"/>
    </source>
</evidence>
<dbReference type="RefSeq" id="WP_093252395.1">
    <property type="nucleotide sequence ID" value="NZ_FNGP01000004.1"/>
</dbReference>
<evidence type="ECO:0000256" key="6">
    <source>
        <dbReference type="RuleBase" id="RU361117"/>
    </source>
</evidence>
<accession>A0A1G9LV30</accession>
<dbReference type="InterPro" id="IPR003337">
    <property type="entry name" value="Trehalose_PPase"/>
</dbReference>
<dbReference type="Pfam" id="PF02358">
    <property type="entry name" value="Trehalose_PPase"/>
    <property type="match status" value="1"/>
</dbReference>
<dbReference type="UniPathway" id="UPA00299"/>
<evidence type="ECO:0000256" key="2">
    <source>
        <dbReference type="ARBA" id="ARBA00005199"/>
    </source>
</evidence>
<evidence type="ECO:0000256" key="4">
    <source>
        <dbReference type="ARBA" id="ARBA00022801"/>
    </source>
</evidence>
<dbReference type="SUPFAM" id="SSF56784">
    <property type="entry name" value="HAD-like"/>
    <property type="match status" value="1"/>
</dbReference>
<dbReference type="GO" id="GO:0005992">
    <property type="term" value="P:trehalose biosynthetic process"/>
    <property type="evidence" value="ECO:0007669"/>
    <property type="project" value="UniProtKB-UniPathway"/>
</dbReference>
<dbReference type="EMBL" id="FNGP01000004">
    <property type="protein sequence ID" value="SDL65806.1"/>
    <property type="molecule type" value="Genomic_DNA"/>
</dbReference>
<evidence type="ECO:0000256" key="5">
    <source>
        <dbReference type="ARBA" id="ARBA00024179"/>
    </source>
</evidence>
<dbReference type="Gene3D" id="3.30.70.1020">
    <property type="entry name" value="Trehalose-6-phosphate phosphatase related protein, domain 2"/>
    <property type="match status" value="1"/>
</dbReference>
<dbReference type="Proteomes" id="UP000199475">
    <property type="component" value="Unassembled WGS sequence"/>
</dbReference>
<dbReference type="GO" id="GO:0046872">
    <property type="term" value="F:metal ion binding"/>
    <property type="evidence" value="ECO:0007669"/>
    <property type="project" value="UniProtKB-KW"/>
</dbReference>
<dbReference type="PANTHER" id="PTHR43768:SF3">
    <property type="entry name" value="TREHALOSE 6-PHOSPHATE PHOSPHATASE"/>
    <property type="match status" value="1"/>
</dbReference>
<organism evidence="7 8">
    <name type="scientific">Tessaracoccus oleiagri</name>
    <dbReference type="NCBI Taxonomy" id="686624"/>
    <lineage>
        <taxon>Bacteria</taxon>
        <taxon>Bacillati</taxon>
        <taxon>Actinomycetota</taxon>
        <taxon>Actinomycetes</taxon>
        <taxon>Propionibacteriales</taxon>
        <taxon>Propionibacteriaceae</taxon>
        <taxon>Tessaracoccus</taxon>
    </lineage>
</organism>
<keyword evidence="8" id="KW-1185">Reference proteome</keyword>
<dbReference type="InterPro" id="IPR006379">
    <property type="entry name" value="HAD-SF_hydro_IIB"/>
</dbReference>
<comment type="similarity">
    <text evidence="3 6">Belongs to the trehalose phosphatase family.</text>
</comment>
<dbReference type="NCBIfam" id="TIGR01484">
    <property type="entry name" value="HAD-SF-IIB"/>
    <property type="match status" value="1"/>
</dbReference>
<dbReference type="STRING" id="686624.SAMN04488242_2348"/>
<keyword evidence="6" id="KW-0479">Metal-binding</keyword>
<keyword evidence="4 6" id="KW-0378">Hydrolase</keyword>
<keyword evidence="6" id="KW-0460">Magnesium</keyword>
<dbReference type="Gene3D" id="3.40.50.1000">
    <property type="entry name" value="HAD superfamily/HAD-like"/>
    <property type="match status" value="1"/>
</dbReference>
<protein>
    <recommendedName>
        <fullName evidence="6">Trehalose 6-phosphate phosphatase</fullName>
        <ecNumber evidence="6">3.1.3.12</ecNumber>
    </recommendedName>
</protein>